<evidence type="ECO:0000313" key="15">
    <source>
        <dbReference type="EMBL" id="QJW99671.1"/>
    </source>
</evidence>
<evidence type="ECO:0000313" key="16">
    <source>
        <dbReference type="Proteomes" id="UP000503447"/>
    </source>
</evidence>
<keyword evidence="16" id="KW-1185">Reference proteome</keyword>
<feature type="transmembrane region" description="Helical" evidence="12">
    <location>
        <begin position="37"/>
        <end position="54"/>
    </location>
</feature>
<feature type="region of interest" description="Disordered" evidence="11">
    <location>
        <begin position="585"/>
        <end position="637"/>
    </location>
</feature>
<dbReference type="NCBIfam" id="TIGR00229">
    <property type="entry name" value="sensory_box"/>
    <property type="match status" value="2"/>
</dbReference>
<dbReference type="GO" id="GO:0000160">
    <property type="term" value="P:phosphorelay signal transduction system"/>
    <property type="evidence" value="ECO:0007669"/>
    <property type="project" value="UniProtKB-KW"/>
</dbReference>
<feature type="domain" description="PAC" evidence="14">
    <location>
        <begin position="371"/>
        <end position="425"/>
    </location>
</feature>
<dbReference type="PANTHER" id="PTHR44757:SF2">
    <property type="entry name" value="BIOFILM ARCHITECTURE MAINTENANCE PROTEIN MBAA"/>
    <property type="match status" value="1"/>
</dbReference>
<dbReference type="Gene3D" id="1.20.120.620">
    <property type="entry name" value="Backbone structure of the membrane domain of e. Coli histidine kinase receptor kdpd"/>
    <property type="match status" value="1"/>
</dbReference>
<dbReference type="InterPro" id="IPR058544">
    <property type="entry name" value="ETR1_N"/>
</dbReference>
<evidence type="ECO:0000256" key="6">
    <source>
        <dbReference type="ARBA" id="ARBA00022777"/>
    </source>
</evidence>
<keyword evidence="6" id="KW-0418">Kinase</keyword>
<keyword evidence="9" id="KW-0902">Two-component regulatory system</keyword>
<keyword evidence="2" id="KW-0597">Phosphoprotein</keyword>
<dbReference type="InterPro" id="IPR000014">
    <property type="entry name" value="PAS"/>
</dbReference>
<dbReference type="InterPro" id="IPR000700">
    <property type="entry name" value="PAS-assoc_C"/>
</dbReference>
<feature type="transmembrane region" description="Helical" evidence="12">
    <location>
        <begin position="61"/>
        <end position="81"/>
    </location>
</feature>
<keyword evidence="5" id="KW-0547">Nucleotide-binding</keyword>
<dbReference type="Proteomes" id="UP000503447">
    <property type="component" value="Chromosome"/>
</dbReference>
<keyword evidence="3" id="KW-0808">Transferase</keyword>
<feature type="transmembrane region" description="Helical" evidence="12">
    <location>
        <begin position="226"/>
        <end position="244"/>
    </location>
</feature>
<gene>
    <name evidence="15" type="ORF">FTUN_7290</name>
</gene>
<evidence type="ECO:0000256" key="12">
    <source>
        <dbReference type="SAM" id="Phobius"/>
    </source>
</evidence>
<dbReference type="SMART" id="SM00091">
    <property type="entry name" value="PAS"/>
    <property type="match status" value="2"/>
</dbReference>
<dbReference type="InterPro" id="IPR025201">
    <property type="entry name" value="KdpD_TM"/>
</dbReference>
<comment type="subcellular location">
    <subcellularLocation>
        <location evidence="1">Membrane</location>
        <topology evidence="1">Multi-pass membrane protein</topology>
    </subcellularLocation>
</comment>
<feature type="transmembrane region" description="Helical" evidence="12">
    <location>
        <begin position="93"/>
        <end position="116"/>
    </location>
</feature>
<organism evidence="15 16">
    <name type="scientific">Frigoriglobus tundricola</name>
    <dbReference type="NCBI Taxonomy" id="2774151"/>
    <lineage>
        <taxon>Bacteria</taxon>
        <taxon>Pseudomonadati</taxon>
        <taxon>Planctomycetota</taxon>
        <taxon>Planctomycetia</taxon>
        <taxon>Gemmatales</taxon>
        <taxon>Gemmataceae</taxon>
        <taxon>Frigoriglobus</taxon>
    </lineage>
</organism>
<keyword evidence="7" id="KW-0067">ATP-binding</keyword>
<dbReference type="AlphaFoldDB" id="A0A6M5Z2K8"/>
<proteinExistence type="predicted"/>
<evidence type="ECO:0000256" key="4">
    <source>
        <dbReference type="ARBA" id="ARBA00022692"/>
    </source>
</evidence>
<dbReference type="InterPro" id="IPR013656">
    <property type="entry name" value="PAS_4"/>
</dbReference>
<reference evidence="16" key="1">
    <citation type="submission" date="2020-05" db="EMBL/GenBank/DDBJ databases">
        <title>Frigoriglobus tundricola gen. nov., sp. nov., a psychrotolerant cellulolytic planctomycete of the family Gemmataceae with two divergent copies of 16S rRNA gene.</title>
        <authorList>
            <person name="Kulichevskaya I.S."/>
            <person name="Ivanova A.A."/>
            <person name="Naumoff D.G."/>
            <person name="Beletsky A.V."/>
            <person name="Rijpstra W.I.C."/>
            <person name="Sinninghe Damste J.S."/>
            <person name="Mardanov A.V."/>
            <person name="Ravin N.V."/>
            <person name="Dedysh S.N."/>
        </authorList>
    </citation>
    <scope>NUCLEOTIDE SEQUENCE [LARGE SCALE GENOMIC DNA]</scope>
    <source>
        <strain evidence="16">PL17</strain>
    </source>
</reference>
<evidence type="ECO:0000256" key="3">
    <source>
        <dbReference type="ARBA" id="ARBA00022679"/>
    </source>
</evidence>
<evidence type="ECO:0000256" key="2">
    <source>
        <dbReference type="ARBA" id="ARBA00022553"/>
    </source>
</evidence>
<dbReference type="InterPro" id="IPR052155">
    <property type="entry name" value="Biofilm_reg_signaling"/>
</dbReference>
<evidence type="ECO:0000259" key="14">
    <source>
        <dbReference type="PROSITE" id="PS50113"/>
    </source>
</evidence>
<feature type="compositionally biased region" description="Low complexity" evidence="11">
    <location>
        <begin position="585"/>
        <end position="602"/>
    </location>
</feature>
<keyword evidence="8 12" id="KW-1133">Transmembrane helix</keyword>
<evidence type="ECO:0000256" key="10">
    <source>
        <dbReference type="ARBA" id="ARBA00023136"/>
    </source>
</evidence>
<dbReference type="InterPro" id="IPR035965">
    <property type="entry name" value="PAS-like_dom_sf"/>
</dbReference>
<dbReference type="GO" id="GO:0016301">
    <property type="term" value="F:kinase activity"/>
    <property type="evidence" value="ECO:0007669"/>
    <property type="project" value="UniProtKB-KW"/>
</dbReference>
<feature type="transmembrane region" description="Helical" evidence="12">
    <location>
        <begin position="147"/>
        <end position="167"/>
    </location>
</feature>
<evidence type="ECO:0000259" key="13">
    <source>
        <dbReference type="PROSITE" id="PS50112"/>
    </source>
</evidence>
<dbReference type="InterPro" id="IPR001610">
    <property type="entry name" value="PAC"/>
</dbReference>
<evidence type="ECO:0000256" key="1">
    <source>
        <dbReference type="ARBA" id="ARBA00004141"/>
    </source>
</evidence>
<dbReference type="GO" id="GO:0005524">
    <property type="term" value="F:ATP binding"/>
    <property type="evidence" value="ECO:0007669"/>
    <property type="project" value="UniProtKB-KW"/>
</dbReference>
<dbReference type="PROSITE" id="PS50112">
    <property type="entry name" value="PAS"/>
    <property type="match status" value="1"/>
</dbReference>
<accession>A0A6M5Z2K8</accession>
<dbReference type="EMBL" id="CP053452">
    <property type="protein sequence ID" value="QJW99671.1"/>
    <property type="molecule type" value="Genomic_DNA"/>
</dbReference>
<dbReference type="Pfam" id="PF08448">
    <property type="entry name" value="PAS_4"/>
    <property type="match status" value="1"/>
</dbReference>
<dbReference type="KEGG" id="ftj:FTUN_7290"/>
<evidence type="ECO:0000256" key="9">
    <source>
        <dbReference type="ARBA" id="ARBA00023012"/>
    </source>
</evidence>
<dbReference type="Pfam" id="PF13426">
    <property type="entry name" value="PAS_9"/>
    <property type="match status" value="1"/>
</dbReference>
<evidence type="ECO:0000256" key="5">
    <source>
        <dbReference type="ARBA" id="ARBA00022741"/>
    </source>
</evidence>
<dbReference type="Pfam" id="PF25487">
    <property type="entry name" value="ETR1_N"/>
    <property type="match status" value="1"/>
</dbReference>
<feature type="transmembrane region" description="Helical" evidence="12">
    <location>
        <begin position="196"/>
        <end position="214"/>
    </location>
</feature>
<name>A0A6M5Z2K8_9BACT</name>
<dbReference type="GO" id="GO:0016020">
    <property type="term" value="C:membrane"/>
    <property type="evidence" value="ECO:0007669"/>
    <property type="project" value="UniProtKB-SubCell"/>
</dbReference>
<dbReference type="SMART" id="SM00086">
    <property type="entry name" value="PAC"/>
    <property type="match status" value="2"/>
</dbReference>
<protein>
    <submittedName>
        <fullName evidence="15">Uncharacterized protein</fullName>
    </submittedName>
</protein>
<feature type="domain" description="PAS" evidence="13">
    <location>
        <begin position="426"/>
        <end position="471"/>
    </location>
</feature>
<dbReference type="InterPro" id="IPR038318">
    <property type="entry name" value="KdpD_sf"/>
</dbReference>
<dbReference type="PANTHER" id="PTHR44757">
    <property type="entry name" value="DIGUANYLATE CYCLASE DGCP"/>
    <property type="match status" value="1"/>
</dbReference>
<dbReference type="Pfam" id="PF13493">
    <property type="entry name" value="DUF4118"/>
    <property type="match status" value="1"/>
</dbReference>
<sequence length="637" mass="69976">MFDVLSGLFDPTGFPPRRYCGTGWTAGLIWVHITSDLFIWLAYLSIPLVLFYFTRRRELPFPRLFALFALFILACGTTHLIDALMFDYPVYRLAGLMKAITAVVSWATVLALVPLVPRVMELLAQADRSGAGTKSHRPLAAPRSLRLRDYIVGVLAAVLAILVRAALDPILQGDHIFVVALLAVVYVSWQHGFGPGIACLVIGVGGYTTLFVPNGRLIFDMSTGEHLALGLFFFCGVACSALGQSQRLAQRRARVALAASVARRDELESEVERRRGVEAALRQRETELVAAQRETAEALARLNAFLDNAPMGIAFFDPDLRFVRLNPYLAAVNGKPVEEHTGRALRDVLPDFPADVLAAYRRTAAPDGVSFTAQLRGPDRRFPGETRVWQVTAFPVREATGHTLGAGVVAQDVTDRLRAEEEVRRSERNLADFFDNANVGLHWVGPDDTVLRVNKAELEMLGYTRDEIVGRPIADLHADPAVIGDMLGRLRRGERLDNYPARLRCKDGNTREVLVSSSVLWEEGRFVHSRCFTRDVTEVKRATDELAERARTATLRADVAAALASGDETRVALQACAETLVRQVGARSRGSGRPTRPGAGSSCRPARGCTRTPTGRTAAWNWGGSRSAGSPRRGRRT</sequence>
<dbReference type="RefSeq" id="WP_171474594.1">
    <property type="nucleotide sequence ID" value="NZ_CP053452.2"/>
</dbReference>
<dbReference type="SUPFAM" id="SSF55785">
    <property type="entry name" value="PYP-like sensor domain (PAS domain)"/>
    <property type="match status" value="2"/>
</dbReference>
<evidence type="ECO:0000256" key="7">
    <source>
        <dbReference type="ARBA" id="ARBA00022840"/>
    </source>
</evidence>
<dbReference type="CDD" id="cd00130">
    <property type="entry name" value="PAS"/>
    <property type="match status" value="2"/>
</dbReference>
<evidence type="ECO:0000256" key="8">
    <source>
        <dbReference type="ARBA" id="ARBA00022989"/>
    </source>
</evidence>
<feature type="domain" description="PAC" evidence="14">
    <location>
        <begin position="497"/>
        <end position="548"/>
    </location>
</feature>
<evidence type="ECO:0000256" key="11">
    <source>
        <dbReference type="SAM" id="MobiDB-lite"/>
    </source>
</evidence>
<dbReference type="Gene3D" id="3.30.450.20">
    <property type="entry name" value="PAS domain"/>
    <property type="match status" value="2"/>
</dbReference>
<keyword evidence="4 12" id="KW-0812">Transmembrane</keyword>
<dbReference type="PROSITE" id="PS50113">
    <property type="entry name" value="PAC"/>
    <property type="match status" value="2"/>
</dbReference>
<keyword evidence="10 12" id="KW-0472">Membrane</keyword>